<dbReference type="AlphaFoldDB" id="A0AAD5Q6S3"/>
<name>A0AAD5Q6S3_PYTIN</name>
<comment type="caution">
    <text evidence="1">The sequence shown here is derived from an EMBL/GenBank/DDBJ whole genome shotgun (WGS) entry which is preliminary data.</text>
</comment>
<evidence type="ECO:0000313" key="1">
    <source>
        <dbReference type="EMBL" id="KAJ0401447.1"/>
    </source>
</evidence>
<evidence type="ECO:0000313" key="2">
    <source>
        <dbReference type="Proteomes" id="UP001209570"/>
    </source>
</evidence>
<organism evidence="1 2">
    <name type="scientific">Pythium insidiosum</name>
    <name type="common">Pythiosis disease agent</name>
    <dbReference type="NCBI Taxonomy" id="114742"/>
    <lineage>
        <taxon>Eukaryota</taxon>
        <taxon>Sar</taxon>
        <taxon>Stramenopiles</taxon>
        <taxon>Oomycota</taxon>
        <taxon>Peronosporomycetes</taxon>
        <taxon>Pythiales</taxon>
        <taxon>Pythiaceae</taxon>
        <taxon>Pythium</taxon>
    </lineage>
</organism>
<proteinExistence type="predicted"/>
<dbReference type="Proteomes" id="UP001209570">
    <property type="component" value="Unassembled WGS sequence"/>
</dbReference>
<keyword evidence="2" id="KW-1185">Reference proteome</keyword>
<sequence>MALRRFCLRHFTCSCAHVSQARRLYTLWTSSLGFFDVLEAALALPTISFVKNVVELRSPMPLSGEPSHSSTSPKQMPIPCFVSLVTSTAVVSSAVGLLAGHPPSVRGVSRFPRPGAVGSTSAVCTWMFLAYDKPELAAAFVGVLVLVTSNFSARGLRSPASVGFLSGQATLLAHYSVLRQDAEWMARYCNDNSAHATA</sequence>
<dbReference type="EMBL" id="JAKCXM010000128">
    <property type="protein sequence ID" value="KAJ0401447.1"/>
    <property type="molecule type" value="Genomic_DNA"/>
</dbReference>
<evidence type="ECO:0008006" key="3">
    <source>
        <dbReference type="Google" id="ProtNLM"/>
    </source>
</evidence>
<reference evidence="1" key="1">
    <citation type="submission" date="2021-12" db="EMBL/GenBank/DDBJ databases">
        <title>Prjna785345.</title>
        <authorList>
            <person name="Rujirawat T."/>
            <person name="Krajaejun T."/>
        </authorList>
    </citation>
    <scope>NUCLEOTIDE SEQUENCE</scope>
    <source>
        <strain evidence="1">Pi057C3</strain>
    </source>
</reference>
<protein>
    <recommendedName>
        <fullName evidence="3">Transmembrane protein</fullName>
    </recommendedName>
</protein>
<gene>
    <name evidence="1" type="ORF">P43SY_001015</name>
</gene>
<accession>A0AAD5Q6S3</accession>